<feature type="transmembrane region" description="Helical" evidence="2">
    <location>
        <begin position="82"/>
        <end position="102"/>
    </location>
</feature>
<feature type="transmembrane region" description="Helical" evidence="2">
    <location>
        <begin position="222"/>
        <end position="243"/>
    </location>
</feature>
<dbReference type="Proteomes" id="UP001500827">
    <property type="component" value="Unassembled WGS sequence"/>
</dbReference>
<protein>
    <submittedName>
        <fullName evidence="3">Fused MFS/spermidine synthase</fullName>
    </submittedName>
</protein>
<evidence type="ECO:0000256" key="2">
    <source>
        <dbReference type="SAM" id="Phobius"/>
    </source>
</evidence>
<keyword evidence="4" id="KW-1185">Reference proteome</keyword>
<organism evidence="3 4">
    <name type="scientific">Sphingomonas limnosediminicola</name>
    <dbReference type="NCBI Taxonomy" id="940133"/>
    <lineage>
        <taxon>Bacteria</taxon>
        <taxon>Pseudomonadati</taxon>
        <taxon>Pseudomonadota</taxon>
        <taxon>Alphaproteobacteria</taxon>
        <taxon>Sphingomonadales</taxon>
        <taxon>Sphingomonadaceae</taxon>
        <taxon>Sphingomonas</taxon>
    </lineage>
</organism>
<dbReference type="EMBL" id="BAABBM010000001">
    <property type="protein sequence ID" value="GAA3892958.1"/>
    <property type="molecule type" value="Genomic_DNA"/>
</dbReference>
<feature type="transmembrane region" description="Helical" evidence="2">
    <location>
        <begin position="181"/>
        <end position="201"/>
    </location>
</feature>
<dbReference type="InterPro" id="IPR029063">
    <property type="entry name" value="SAM-dependent_MTases_sf"/>
</dbReference>
<comment type="caution">
    <text evidence="3">The sequence shown here is derived from an EMBL/GenBank/DDBJ whole genome shotgun (WGS) entry which is preliminary data.</text>
</comment>
<accession>A0ABP7L2C3</accession>
<feature type="transmembrane region" description="Helical" evidence="2">
    <location>
        <begin position="278"/>
        <end position="296"/>
    </location>
</feature>
<evidence type="ECO:0000313" key="3">
    <source>
        <dbReference type="EMBL" id="GAA3892958.1"/>
    </source>
</evidence>
<feature type="transmembrane region" description="Helical" evidence="2">
    <location>
        <begin position="434"/>
        <end position="458"/>
    </location>
</feature>
<keyword evidence="2" id="KW-0472">Membrane</keyword>
<keyword evidence="2" id="KW-1133">Transmembrane helix</keyword>
<sequence>MATTAGNIEARNPWSRQRFVAAIFVGSFLLFLVQPMVARMALPRLGGAPSVWNSAMLVYQALLLGGYAYAHWTGRFAPRRQAVIHIALLLAAGLMLPIGLIAAVPPPSANPFLWVPWLLLVSIGPLFFAVSAQAPLLQRWYGEIGTDPYPLYAASNLGSFGGLIAYPLLVEPLLPIGEQRLLWSLAYGLMILLVGWCAMVLPRNATQRPPEEATPNPSRREFGFWILLAAVPSGLILSTTLHITTDLVAMPLLWVLPLGVYLLSFTFAFATNRKPAEAIARLAPLFLLLACFAVFVDQNWLALVFCVISIVNLFTVSVSLHSRLFDSRPDAQHLTLFYLAMSIGGVIGGAFCALLAPLIFDWTYEHLILLAAAAALMINRNPFEPLGRLWNDRRRGSTLTMAAIVLLILLAFLGKDVLGFQTSKPLNHMAMVSILVIAIAAIGNRLLFTAAVCSLLIAAGGWERLELSAVPGKMTRSFFGIYSIRPAPNDARMLVHGTTLHGVQNIGSSQRERMETTYYAHGSGVGLAMDAVPQLFGASARVGVVGLGAGTLACYAQPGQRWTFFEIDPVVATIARDPQRFSFISQCKPDARIEIGDARLLIERKPPAVVDLLVIDAFSSDSVPMHLLTEEAFADYRRMLSGRGLLMVHISNRYLDLQPVVAAAAMRGGWHAIQRQYVPDSTGSLQNESASNWIAMSPSADTLKQLIARSPGKWTMLQGRKGFTPWTDDHASVMPLIKL</sequence>
<feature type="transmembrane region" description="Helical" evidence="2">
    <location>
        <begin position="19"/>
        <end position="38"/>
    </location>
</feature>
<feature type="transmembrane region" description="Helical" evidence="2">
    <location>
        <begin position="50"/>
        <end position="70"/>
    </location>
</feature>
<keyword evidence="1" id="KW-0620">Polyamine biosynthesis</keyword>
<dbReference type="Gene3D" id="3.40.50.150">
    <property type="entry name" value="Vaccinia Virus protein VP39"/>
    <property type="match status" value="1"/>
</dbReference>
<gene>
    <name evidence="3" type="ORF">GCM10022276_10190</name>
</gene>
<proteinExistence type="predicted"/>
<dbReference type="InterPro" id="IPR036259">
    <property type="entry name" value="MFS_trans_sf"/>
</dbReference>
<evidence type="ECO:0000313" key="4">
    <source>
        <dbReference type="Proteomes" id="UP001500827"/>
    </source>
</evidence>
<feature type="transmembrane region" description="Helical" evidence="2">
    <location>
        <begin position="366"/>
        <end position="383"/>
    </location>
</feature>
<feature type="transmembrane region" description="Helical" evidence="2">
    <location>
        <begin position="149"/>
        <end position="169"/>
    </location>
</feature>
<dbReference type="PANTHER" id="PTHR43317:SF1">
    <property type="entry name" value="THERMOSPERMINE SYNTHASE ACAULIS5"/>
    <property type="match status" value="1"/>
</dbReference>
<feature type="transmembrane region" description="Helical" evidence="2">
    <location>
        <begin position="336"/>
        <end position="360"/>
    </location>
</feature>
<feature type="transmembrane region" description="Helical" evidence="2">
    <location>
        <begin position="114"/>
        <end position="137"/>
    </location>
</feature>
<dbReference type="SUPFAM" id="SSF53335">
    <property type="entry name" value="S-adenosyl-L-methionine-dependent methyltransferases"/>
    <property type="match status" value="1"/>
</dbReference>
<evidence type="ECO:0000256" key="1">
    <source>
        <dbReference type="ARBA" id="ARBA00023115"/>
    </source>
</evidence>
<feature type="transmembrane region" description="Helical" evidence="2">
    <location>
        <begin position="249"/>
        <end position="271"/>
    </location>
</feature>
<feature type="transmembrane region" description="Helical" evidence="2">
    <location>
        <begin position="395"/>
        <end position="414"/>
    </location>
</feature>
<feature type="transmembrane region" description="Helical" evidence="2">
    <location>
        <begin position="302"/>
        <end position="324"/>
    </location>
</feature>
<keyword evidence="2" id="KW-0812">Transmembrane</keyword>
<reference evidence="4" key="1">
    <citation type="journal article" date="2019" name="Int. J. Syst. Evol. Microbiol.">
        <title>The Global Catalogue of Microorganisms (GCM) 10K type strain sequencing project: providing services to taxonomists for standard genome sequencing and annotation.</title>
        <authorList>
            <consortium name="The Broad Institute Genomics Platform"/>
            <consortium name="The Broad Institute Genome Sequencing Center for Infectious Disease"/>
            <person name="Wu L."/>
            <person name="Ma J."/>
        </authorList>
    </citation>
    <scope>NUCLEOTIDE SEQUENCE [LARGE SCALE GENOMIC DNA]</scope>
    <source>
        <strain evidence="4">JCM 17543</strain>
    </source>
</reference>
<dbReference type="RefSeq" id="WP_344698604.1">
    <property type="nucleotide sequence ID" value="NZ_BAABBM010000001.1"/>
</dbReference>
<dbReference type="Gene3D" id="1.20.1250.20">
    <property type="entry name" value="MFS general substrate transporter like domains"/>
    <property type="match status" value="1"/>
</dbReference>
<dbReference type="PANTHER" id="PTHR43317">
    <property type="entry name" value="THERMOSPERMINE SYNTHASE ACAULIS5"/>
    <property type="match status" value="1"/>
</dbReference>
<name>A0ABP7L2C3_9SPHN</name>
<dbReference type="NCBIfam" id="NF037959">
    <property type="entry name" value="MFS_SpdSyn"/>
    <property type="match status" value="1"/>
</dbReference>